<dbReference type="EMBL" id="JANGBQ010000003">
    <property type="protein sequence ID" value="MCQ5081858.1"/>
    <property type="molecule type" value="Genomic_DNA"/>
</dbReference>
<evidence type="ECO:0000313" key="1">
    <source>
        <dbReference type="EMBL" id="KAA2378138.1"/>
    </source>
</evidence>
<dbReference type="eggNOG" id="ENOG5032T79">
    <property type="taxonomic scope" value="Bacteria"/>
</dbReference>
<dbReference type="Proteomes" id="UP000322940">
    <property type="component" value="Unassembled WGS sequence"/>
</dbReference>
<dbReference type="Proteomes" id="UP000323119">
    <property type="component" value="Unassembled WGS sequence"/>
</dbReference>
<evidence type="ECO:0000313" key="6">
    <source>
        <dbReference type="Proteomes" id="UP000322940"/>
    </source>
</evidence>
<name>A0A1Y3QS67_9BACT</name>
<evidence type="ECO:0000313" key="4">
    <source>
        <dbReference type="EMBL" id="OUN02512.1"/>
    </source>
</evidence>
<dbReference type="RefSeq" id="WP_018697335.1">
    <property type="nucleotide sequence ID" value="NZ_AP025562.1"/>
</dbReference>
<gene>
    <name evidence="4" type="ORF">B5G41_10665</name>
    <name evidence="2" type="ORF">F2S36_09285</name>
    <name evidence="1" type="ORF">F2Y10_09610</name>
    <name evidence="3" type="ORF">NE651_03015</name>
</gene>
<protein>
    <submittedName>
        <fullName evidence="4">DNA-binding protein</fullName>
    </submittedName>
</protein>
<reference evidence="4" key="2">
    <citation type="journal article" date="2018" name="BMC Genomics">
        <title>Whole genome sequencing and function prediction of 133 gut anaerobes isolated from chicken caecum in pure cultures.</title>
        <authorList>
            <person name="Medvecky M."/>
            <person name="Cejkova D."/>
            <person name="Polansky O."/>
            <person name="Karasova D."/>
            <person name="Kubasova T."/>
            <person name="Cizek A."/>
            <person name="Rychlik I."/>
        </authorList>
    </citation>
    <scope>NUCLEOTIDE SEQUENCE</scope>
    <source>
        <strain evidence="4">An90</strain>
    </source>
</reference>
<dbReference type="EMBL" id="VVXH01000008">
    <property type="protein sequence ID" value="KAA2378138.1"/>
    <property type="molecule type" value="Genomic_DNA"/>
</dbReference>
<evidence type="ECO:0000313" key="2">
    <source>
        <dbReference type="EMBL" id="KAA2560318.1"/>
    </source>
</evidence>
<dbReference type="Proteomes" id="UP001205035">
    <property type="component" value="Unassembled WGS sequence"/>
</dbReference>
<evidence type="ECO:0000313" key="7">
    <source>
        <dbReference type="Proteomes" id="UP000323119"/>
    </source>
</evidence>
<reference evidence="6 7" key="3">
    <citation type="journal article" date="2019" name="Nat. Med.">
        <title>A library of human gut bacterial isolates paired with longitudinal multiomics data enables mechanistic microbiome research.</title>
        <authorList>
            <person name="Poyet M."/>
            <person name="Groussin M."/>
            <person name="Gibbons S.M."/>
            <person name="Avila-Pacheco J."/>
            <person name="Jiang X."/>
            <person name="Kearney S.M."/>
            <person name="Perrotta A.R."/>
            <person name="Berdy B."/>
            <person name="Zhao S."/>
            <person name="Lieberman T.D."/>
            <person name="Swanson P.K."/>
            <person name="Smith M."/>
            <person name="Roesemann S."/>
            <person name="Alexander J.E."/>
            <person name="Rich S.A."/>
            <person name="Livny J."/>
            <person name="Vlamakis H."/>
            <person name="Clish C."/>
            <person name="Bullock K."/>
            <person name="Deik A."/>
            <person name="Scott J."/>
            <person name="Pierce K.A."/>
            <person name="Xavier R.J."/>
            <person name="Alm E.J."/>
        </authorList>
    </citation>
    <scope>NUCLEOTIDE SEQUENCE [LARGE SCALE GENOMIC DNA]</scope>
    <source>
        <strain evidence="2 7">BIOML-A204</strain>
        <strain evidence="1 6">BIOML-A266</strain>
    </source>
</reference>
<proteinExistence type="predicted"/>
<dbReference type="EMBL" id="NFHB01000007">
    <property type="protein sequence ID" value="OUN02512.1"/>
    <property type="molecule type" value="Genomic_DNA"/>
</dbReference>
<reference evidence="3" key="4">
    <citation type="submission" date="2022-06" db="EMBL/GenBank/DDBJ databases">
        <title>Isolation of gut microbiota from human fecal samples.</title>
        <authorList>
            <person name="Pamer E.G."/>
            <person name="Barat B."/>
            <person name="Waligurski E."/>
            <person name="Medina S."/>
            <person name="Paddock L."/>
            <person name="Mostad J."/>
        </authorList>
    </citation>
    <scope>NUCLEOTIDE SEQUENCE</scope>
    <source>
        <strain evidence="3">DFI.6.22</strain>
    </source>
</reference>
<dbReference type="OrthoDB" id="1121150at2"/>
<dbReference type="GO" id="GO:0003677">
    <property type="term" value="F:DNA binding"/>
    <property type="evidence" value="ECO:0007669"/>
    <property type="project" value="UniProtKB-KW"/>
</dbReference>
<comment type="caution">
    <text evidence="4">The sequence shown here is derived from an EMBL/GenBank/DDBJ whole genome shotgun (WGS) entry which is preliminary data.</text>
</comment>
<dbReference type="EMBL" id="VVUY01000007">
    <property type="protein sequence ID" value="KAA2560318.1"/>
    <property type="molecule type" value="Genomic_DNA"/>
</dbReference>
<keyword evidence="4" id="KW-0238">DNA-binding</keyword>
<evidence type="ECO:0000313" key="3">
    <source>
        <dbReference type="EMBL" id="MCQ5081858.1"/>
    </source>
</evidence>
<dbReference type="Proteomes" id="UP000195772">
    <property type="component" value="Unassembled WGS sequence"/>
</dbReference>
<reference evidence="5" key="1">
    <citation type="submission" date="2017-04" db="EMBL/GenBank/DDBJ databases">
        <title>Function of individual gut microbiota members based on whole genome sequencing of pure cultures obtained from chicken caecum.</title>
        <authorList>
            <person name="Medvecky M."/>
            <person name="Cejkova D."/>
            <person name="Polansky O."/>
            <person name="Karasova D."/>
            <person name="Kubasova T."/>
            <person name="Cizek A."/>
            <person name="Rychlik I."/>
        </authorList>
    </citation>
    <scope>NUCLEOTIDE SEQUENCE [LARGE SCALE GENOMIC DNA]</scope>
    <source>
        <strain evidence="5">An90</strain>
    </source>
</reference>
<evidence type="ECO:0000313" key="5">
    <source>
        <dbReference type="Proteomes" id="UP000195772"/>
    </source>
</evidence>
<dbReference type="AlphaFoldDB" id="A0A1Y3QS67"/>
<organism evidence="4 5">
    <name type="scientific">Alistipes onderdonkii</name>
    <dbReference type="NCBI Taxonomy" id="328813"/>
    <lineage>
        <taxon>Bacteria</taxon>
        <taxon>Pseudomonadati</taxon>
        <taxon>Bacteroidota</taxon>
        <taxon>Bacteroidia</taxon>
        <taxon>Bacteroidales</taxon>
        <taxon>Rikenellaceae</taxon>
        <taxon>Alistipes</taxon>
    </lineage>
</organism>
<accession>A0A1Y3QS67</accession>
<dbReference type="GeneID" id="59809447"/>
<sequence>MIITFNELRRIKDRLPSGSSQRIADELGLDVETVRNYFGGKHEAKECVGVHFEPGPDGGVVTLDDTTILDVAMRILGDQNK</sequence>